<comment type="similarity">
    <text evidence="2">Belongs to the paramyosin family.</text>
</comment>
<dbReference type="GO" id="GO:0032807">
    <property type="term" value="C:DNA ligase IV complex"/>
    <property type="evidence" value="ECO:0007669"/>
    <property type="project" value="TreeGrafter"/>
</dbReference>
<evidence type="ECO:0000256" key="2">
    <source>
        <dbReference type="ARBA" id="ARBA00008447"/>
    </source>
</evidence>
<evidence type="ECO:0000313" key="10">
    <source>
        <dbReference type="WBParaSite" id="ECPE_0001052901-mRNA-1"/>
    </source>
</evidence>
<feature type="domain" description="XRCC4 N-terminal" evidence="7">
    <location>
        <begin position="31"/>
        <end position="105"/>
    </location>
</feature>
<evidence type="ECO:0000256" key="5">
    <source>
        <dbReference type="ARBA" id="ARBA00023242"/>
    </source>
</evidence>
<dbReference type="GO" id="GO:0010165">
    <property type="term" value="P:response to X-ray"/>
    <property type="evidence" value="ECO:0007669"/>
    <property type="project" value="TreeGrafter"/>
</dbReference>
<dbReference type="Gene3D" id="2.170.210.10">
    <property type="entry name" value="DNA double-strand break repair and VJ recombination XRCC4, N-terminal"/>
    <property type="match status" value="1"/>
</dbReference>
<comment type="subcellular location">
    <subcellularLocation>
        <location evidence="1">Nucleus</location>
    </subcellularLocation>
</comment>
<keyword evidence="3" id="KW-0227">DNA damage</keyword>
<dbReference type="EMBL" id="UZAN01049170">
    <property type="protein sequence ID" value="VDP87149.1"/>
    <property type="molecule type" value="Genomic_DNA"/>
</dbReference>
<proteinExistence type="inferred from homology"/>
<feature type="compositionally biased region" description="Polar residues" evidence="6">
    <location>
        <begin position="212"/>
        <end position="222"/>
    </location>
</feature>
<evidence type="ECO:0000259" key="7">
    <source>
        <dbReference type="Pfam" id="PF06632"/>
    </source>
</evidence>
<reference evidence="8 9" key="2">
    <citation type="submission" date="2018-11" db="EMBL/GenBank/DDBJ databases">
        <authorList>
            <consortium name="Pathogen Informatics"/>
        </authorList>
    </citation>
    <scope>NUCLEOTIDE SEQUENCE [LARGE SCALE GENOMIC DNA]</scope>
    <source>
        <strain evidence="8 9">Egypt</strain>
    </source>
</reference>
<gene>
    <name evidence="8" type="ORF">ECPE_LOCUS10497</name>
</gene>
<dbReference type="Pfam" id="PF06632">
    <property type="entry name" value="XRCC4"/>
    <property type="match status" value="1"/>
</dbReference>
<reference evidence="10" key="1">
    <citation type="submission" date="2016-06" db="UniProtKB">
        <authorList>
            <consortium name="WormBaseParasite"/>
        </authorList>
    </citation>
    <scope>IDENTIFICATION</scope>
</reference>
<evidence type="ECO:0000256" key="6">
    <source>
        <dbReference type="SAM" id="MobiDB-lite"/>
    </source>
</evidence>
<dbReference type="Proteomes" id="UP000272942">
    <property type="component" value="Unassembled WGS sequence"/>
</dbReference>
<dbReference type="InterPro" id="IPR038051">
    <property type="entry name" value="XRCC4-like_N_sf"/>
</dbReference>
<dbReference type="PANTHER" id="PTHR28559:SF1">
    <property type="entry name" value="DNA REPAIR PROTEIN XRCC4"/>
    <property type="match status" value="1"/>
</dbReference>
<dbReference type="AlphaFoldDB" id="A0A183AU62"/>
<dbReference type="OrthoDB" id="8064436at2759"/>
<accession>A0A183AU62</accession>
<dbReference type="GO" id="GO:0003677">
    <property type="term" value="F:DNA binding"/>
    <property type="evidence" value="ECO:0007669"/>
    <property type="project" value="InterPro"/>
</dbReference>
<keyword evidence="9" id="KW-1185">Reference proteome</keyword>
<feature type="compositionally biased region" description="Basic residues" evidence="6">
    <location>
        <begin position="259"/>
        <end position="273"/>
    </location>
</feature>
<evidence type="ECO:0000256" key="4">
    <source>
        <dbReference type="ARBA" id="ARBA00023204"/>
    </source>
</evidence>
<dbReference type="SUPFAM" id="SSF58022">
    <property type="entry name" value="XRCC4, C-terminal oligomerization domain"/>
    <property type="match status" value="1"/>
</dbReference>
<dbReference type="PANTHER" id="PTHR28559">
    <property type="entry name" value="DNA REPAIR PROTEIN XRCC4"/>
    <property type="match status" value="1"/>
</dbReference>
<organism evidence="10">
    <name type="scientific">Echinostoma caproni</name>
    <dbReference type="NCBI Taxonomy" id="27848"/>
    <lineage>
        <taxon>Eukaryota</taxon>
        <taxon>Metazoa</taxon>
        <taxon>Spiralia</taxon>
        <taxon>Lophotrochozoa</taxon>
        <taxon>Platyhelminthes</taxon>
        <taxon>Trematoda</taxon>
        <taxon>Digenea</taxon>
        <taxon>Plagiorchiida</taxon>
        <taxon>Echinostomata</taxon>
        <taxon>Echinostomatoidea</taxon>
        <taxon>Echinostomatidae</taxon>
        <taxon>Echinostoma</taxon>
    </lineage>
</organism>
<dbReference type="InterPro" id="IPR010585">
    <property type="entry name" value="DNA_repair_prot_XRCC4"/>
</dbReference>
<dbReference type="GO" id="GO:0006310">
    <property type="term" value="P:DNA recombination"/>
    <property type="evidence" value="ECO:0007669"/>
    <property type="project" value="InterPro"/>
</dbReference>
<dbReference type="Gene3D" id="1.20.5.370">
    <property type="match status" value="1"/>
</dbReference>
<name>A0A183AU62_9TREM</name>
<evidence type="ECO:0000313" key="8">
    <source>
        <dbReference type="EMBL" id="VDP87149.1"/>
    </source>
</evidence>
<dbReference type="GO" id="GO:0006303">
    <property type="term" value="P:double-strand break repair via nonhomologous end joining"/>
    <property type="evidence" value="ECO:0007669"/>
    <property type="project" value="TreeGrafter"/>
</dbReference>
<keyword evidence="4" id="KW-0234">DNA repair</keyword>
<dbReference type="InterPro" id="IPR053961">
    <property type="entry name" value="XRCC4_N"/>
</dbReference>
<evidence type="ECO:0000256" key="1">
    <source>
        <dbReference type="ARBA" id="ARBA00004123"/>
    </source>
</evidence>
<evidence type="ECO:0000256" key="3">
    <source>
        <dbReference type="ARBA" id="ARBA00022763"/>
    </source>
</evidence>
<feature type="region of interest" description="Disordered" evidence="6">
    <location>
        <begin position="212"/>
        <end position="280"/>
    </location>
</feature>
<evidence type="ECO:0000313" key="9">
    <source>
        <dbReference type="Proteomes" id="UP000272942"/>
    </source>
</evidence>
<keyword evidence="5" id="KW-0539">Nucleus</keyword>
<sequence length="280" mass="31605">MDVRIGYRKIDGFLVVCLHATSTLSVFAYKSKWWQVIVRQPELDTLAGRIKSTADQYVNKLFDALANQEEEKVFSVRDETSGSIKLTWSKEAKKGMQINFGSFALDPVNTTEGKGSKELDQLLSQILGQWGAFQSRCQELELDNKRLHELGSEAVERYEKLVSEMQKREFAILNNCAQLLNEKKRKINSLMTSCEKIDMNGKRVSRETVVTNVSGESASSSHSDTEKSVALDDDDNDSGKEEAYEGNVDEDEEDDLLPKVRRTQKLFSARKSRGSSVTSR</sequence>
<dbReference type="GO" id="GO:0005958">
    <property type="term" value="C:DNA-dependent protein kinase-DNA ligase 4 complex"/>
    <property type="evidence" value="ECO:0007669"/>
    <property type="project" value="TreeGrafter"/>
</dbReference>
<dbReference type="InterPro" id="IPR014751">
    <property type="entry name" value="XRCC4-like_C"/>
</dbReference>
<dbReference type="WBParaSite" id="ECPE_0001052901-mRNA-1">
    <property type="protein sequence ID" value="ECPE_0001052901-mRNA-1"/>
    <property type="gene ID" value="ECPE_0001052901"/>
</dbReference>
<protein>
    <submittedName>
        <fullName evidence="10">DNA repair protein XRCC4</fullName>
    </submittedName>
</protein>